<dbReference type="EMBL" id="JABWDY010028160">
    <property type="protein sequence ID" value="KAF5187325.1"/>
    <property type="molecule type" value="Genomic_DNA"/>
</dbReference>
<sequence length="74" mass="8439">MLLPRGLTIIWGDDKQYWTWPTFEEPDGVVVEMAELLKVCWLEVNGSLDLSLLSPNNIESYTIPEMLAGPLKFN</sequence>
<dbReference type="InterPro" id="IPR052147">
    <property type="entry name" value="PP2-like/Lectin"/>
</dbReference>
<dbReference type="Pfam" id="PF14299">
    <property type="entry name" value="PP2"/>
    <property type="match status" value="1"/>
</dbReference>
<gene>
    <name evidence="1" type="ORF">FRX31_023086</name>
</gene>
<protein>
    <submittedName>
        <fullName evidence="1">Uncharacterized protein</fullName>
    </submittedName>
</protein>
<evidence type="ECO:0000313" key="2">
    <source>
        <dbReference type="Proteomes" id="UP000554482"/>
    </source>
</evidence>
<dbReference type="GO" id="GO:0030246">
    <property type="term" value="F:carbohydrate binding"/>
    <property type="evidence" value="ECO:0007669"/>
    <property type="project" value="InterPro"/>
</dbReference>
<dbReference type="OrthoDB" id="533833at2759"/>
<dbReference type="Proteomes" id="UP000554482">
    <property type="component" value="Unassembled WGS sequence"/>
</dbReference>
<comment type="caution">
    <text evidence="1">The sequence shown here is derived from an EMBL/GenBank/DDBJ whole genome shotgun (WGS) entry which is preliminary data.</text>
</comment>
<organism evidence="1 2">
    <name type="scientific">Thalictrum thalictroides</name>
    <name type="common">Rue-anemone</name>
    <name type="synonym">Anemone thalictroides</name>
    <dbReference type="NCBI Taxonomy" id="46969"/>
    <lineage>
        <taxon>Eukaryota</taxon>
        <taxon>Viridiplantae</taxon>
        <taxon>Streptophyta</taxon>
        <taxon>Embryophyta</taxon>
        <taxon>Tracheophyta</taxon>
        <taxon>Spermatophyta</taxon>
        <taxon>Magnoliopsida</taxon>
        <taxon>Ranunculales</taxon>
        <taxon>Ranunculaceae</taxon>
        <taxon>Thalictroideae</taxon>
        <taxon>Thalictrum</taxon>
    </lineage>
</organism>
<dbReference type="InterPro" id="IPR025886">
    <property type="entry name" value="PP2-like"/>
</dbReference>
<dbReference type="PANTHER" id="PTHR48478:SF1">
    <property type="entry name" value="LECTIN-LIKE"/>
    <property type="match status" value="1"/>
</dbReference>
<proteinExistence type="predicted"/>
<dbReference type="AlphaFoldDB" id="A0A7J6VSX4"/>
<dbReference type="PANTHER" id="PTHR48478">
    <property type="entry name" value="LECTIN-LIKE"/>
    <property type="match status" value="1"/>
</dbReference>
<accession>A0A7J6VSX4</accession>
<evidence type="ECO:0000313" key="1">
    <source>
        <dbReference type="EMBL" id="KAF5187325.1"/>
    </source>
</evidence>
<reference evidence="1 2" key="1">
    <citation type="submission" date="2020-06" db="EMBL/GenBank/DDBJ databases">
        <title>Transcriptomic and genomic resources for Thalictrum thalictroides and T. hernandezii: Facilitating candidate gene discovery in an emerging model plant lineage.</title>
        <authorList>
            <person name="Arias T."/>
            <person name="Riano-Pachon D.M."/>
            <person name="Di Stilio V.S."/>
        </authorList>
    </citation>
    <scope>NUCLEOTIDE SEQUENCE [LARGE SCALE GENOMIC DNA]</scope>
    <source>
        <strain evidence="2">cv. WT478/WT964</strain>
        <tissue evidence="1">Leaves</tissue>
    </source>
</reference>
<name>A0A7J6VSX4_THATH</name>
<keyword evidence="2" id="KW-1185">Reference proteome</keyword>